<dbReference type="AlphaFoldDB" id="A0A6J7DRS4"/>
<gene>
    <name evidence="2" type="ORF">UFOPK2602_02023</name>
    <name evidence="3" type="ORF">UFOPK3417_00878</name>
</gene>
<feature type="region of interest" description="Disordered" evidence="1">
    <location>
        <begin position="1"/>
        <end position="127"/>
    </location>
</feature>
<sequence>MCSSAEPTMDDSASPAVSTVSSDTPYSATTSPNFLPALSTSPRTSSTSRVPDTAAEPNSERPKRAPSSSAQSTTLTETGRSTPSRCSARRISAPASTPRQPSSQPPLGTESRWLPSTIRSGRLPRRVTHRFPAGSVVVSTGMPSKVERNHSRALAHGSVHARRALPSGGPSDGRPPTVWGMPSTGWELSKRSSRRSATTRRGSAGMVIVLPRERRVCWDRRPGSAGGEQREQGK</sequence>
<evidence type="ECO:0000313" key="3">
    <source>
        <dbReference type="EMBL" id="CAB4873632.1"/>
    </source>
</evidence>
<feature type="compositionally biased region" description="Polar residues" evidence="1">
    <location>
        <begin position="15"/>
        <end position="33"/>
    </location>
</feature>
<evidence type="ECO:0000313" key="2">
    <source>
        <dbReference type="EMBL" id="CAB4725253.1"/>
    </source>
</evidence>
<feature type="compositionally biased region" description="Low complexity" evidence="1">
    <location>
        <begin position="39"/>
        <end position="49"/>
    </location>
</feature>
<dbReference type="EMBL" id="CAFBLR010000071">
    <property type="protein sequence ID" value="CAB4873632.1"/>
    <property type="molecule type" value="Genomic_DNA"/>
</dbReference>
<feature type="compositionally biased region" description="Polar residues" evidence="1">
    <location>
        <begin position="94"/>
        <end position="106"/>
    </location>
</feature>
<protein>
    <submittedName>
        <fullName evidence="3">Unannotated protein</fullName>
    </submittedName>
</protein>
<accession>A0A6J7DRS4</accession>
<feature type="compositionally biased region" description="Polar residues" evidence="1">
    <location>
        <begin position="66"/>
        <end position="85"/>
    </location>
</feature>
<organism evidence="3">
    <name type="scientific">freshwater metagenome</name>
    <dbReference type="NCBI Taxonomy" id="449393"/>
    <lineage>
        <taxon>unclassified sequences</taxon>
        <taxon>metagenomes</taxon>
        <taxon>ecological metagenomes</taxon>
    </lineage>
</organism>
<reference evidence="3" key="1">
    <citation type="submission" date="2020-05" db="EMBL/GenBank/DDBJ databases">
        <authorList>
            <person name="Chiriac C."/>
            <person name="Salcher M."/>
            <person name="Ghai R."/>
            <person name="Kavagutti S V."/>
        </authorList>
    </citation>
    <scope>NUCLEOTIDE SEQUENCE</scope>
</reference>
<feature type="region of interest" description="Disordered" evidence="1">
    <location>
        <begin position="155"/>
        <end position="206"/>
    </location>
</feature>
<evidence type="ECO:0000256" key="1">
    <source>
        <dbReference type="SAM" id="MobiDB-lite"/>
    </source>
</evidence>
<name>A0A6J7DRS4_9ZZZZ</name>
<dbReference type="EMBL" id="CAEZXX010000180">
    <property type="protein sequence ID" value="CAB4725253.1"/>
    <property type="molecule type" value="Genomic_DNA"/>
</dbReference>
<proteinExistence type="predicted"/>